<dbReference type="Proteomes" id="UP001055879">
    <property type="component" value="Linkage Group LG04"/>
</dbReference>
<accession>A0ACB9CJ07</accession>
<keyword evidence="2" id="KW-1185">Reference proteome</keyword>
<comment type="caution">
    <text evidence="1">The sequence shown here is derived from an EMBL/GenBank/DDBJ whole genome shotgun (WGS) entry which is preliminary data.</text>
</comment>
<protein>
    <submittedName>
        <fullName evidence="1">Uncharacterized protein</fullName>
    </submittedName>
</protein>
<name>A0ACB9CJ07_ARCLA</name>
<reference evidence="2" key="1">
    <citation type="journal article" date="2022" name="Mol. Ecol. Resour.">
        <title>The genomes of chicory, endive, great burdock and yacon provide insights into Asteraceae palaeo-polyploidization history and plant inulin production.</title>
        <authorList>
            <person name="Fan W."/>
            <person name="Wang S."/>
            <person name="Wang H."/>
            <person name="Wang A."/>
            <person name="Jiang F."/>
            <person name="Liu H."/>
            <person name="Zhao H."/>
            <person name="Xu D."/>
            <person name="Zhang Y."/>
        </authorList>
    </citation>
    <scope>NUCLEOTIDE SEQUENCE [LARGE SCALE GENOMIC DNA]</scope>
    <source>
        <strain evidence="2">cv. Niubang</strain>
    </source>
</reference>
<organism evidence="1 2">
    <name type="scientific">Arctium lappa</name>
    <name type="common">Greater burdock</name>
    <name type="synonym">Lappa major</name>
    <dbReference type="NCBI Taxonomy" id="4217"/>
    <lineage>
        <taxon>Eukaryota</taxon>
        <taxon>Viridiplantae</taxon>
        <taxon>Streptophyta</taxon>
        <taxon>Embryophyta</taxon>
        <taxon>Tracheophyta</taxon>
        <taxon>Spermatophyta</taxon>
        <taxon>Magnoliopsida</taxon>
        <taxon>eudicotyledons</taxon>
        <taxon>Gunneridae</taxon>
        <taxon>Pentapetalae</taxon>
        <taxon>asterids</taxon>
        <taxon>campanulids</taxon>
        <taxon>Asterales</taxon>
        <taxon>Asteraceae</taxon>
        <taxon>Carduoideae</taxon>
        <taxon>Cardueae</taxon>
        <taxon>Arctiinae</taxon>
        <taxon>Arctium</taxon>
    </lineage>
</organism>
<evidence type="ECO:0000313" key="2">
    <source>
        <dbReference type="Proteomes" id="UP001055879"/>
    </source>
</evidence>
<reference evidence="1 2" key="2">
    <citation type="journal article" date="2022" name="Mol. Ecol. Resour.">
        <title>The genomes of chicory, endive, great burdock and yacon provide insights into Asteraceae paleo-polyploidization history and plant inulin production.</title>
        <authorList>
            <person name="Fan W."/>
            <person name="Wang S."/>
            <person name="Wang H."/>
            <person name="Wang A."/>
            <person name="Jiang F."/>
            <person name="Liu H."/>
            <person name="Zhao H."/>
            <person name="Xu D."/>
            <person name="Zhang Y."/>
        </authorList>
    </citation>
    <scope>NUCLEOTIDE SEQUENCE [LARGE SCALE GENOMIC DNA]</scope>
    <source>
        <strain evidence="2">cv. Niubang</strain>
    </source>
</reference>
<sequence>MNETTVVIFLLAIVGRLSIFKSSSLSSSDFAFCRTKKKEKNRGQRIGHKDLHVDGKRLTFDSRQLVVAIRLYWQLELVSVGIKVLETLEALNKFMSQGSAFRKSTCLLYIFEVSKFLLDCCHLNLTYSNRKTLENFLGMTRTYLDLAFPLDWRFSISGDFVSLKETDLSVNLQEEIINFNVKGNITYWTSGRVMMTCLGSRKPLSLYDKILTGLQWNPFWKSFVENFWNGCSKDVYVALQNALQDTFRANWRLPGYISPHSFVYLLDRLFSWHLSHSESFSLQDLLWNGLPIFTCLLLQVQLFRA</sequence>
<proteinExistence type="predicted"/>
<gene>
    <name evidence="1" type="ORF">L6452_13739</name>
</gene>
<evidence type="ECO:0000313" key="1">
    <source>
        <dbReference type="EMBL" id="KAI3734274.1"/>
    </source>
</evidence>
<dbReference type="EMBL" id="CM042050">
    <property type="protein sequence ID" value="KAI3734274.1"/>
    <property type="molecule type" value="Genomic_DNA"/>
</dbReference>